<dbReference type="Pfam" id="PF07127">
    <property type="entry name" value="Nodulin_late"/>
    <property type="match status" value="1"/>
</dbReference>
<evidence type="ECO:0000259" key="2">
    <source>
        <dbReference type="Pfam" id="PF07127"/>
    </source>
</evidence>
<feature type="signal peptide" evidence="1">
    <location>
        <begin position="1"/>
        <end position="23"/>
    </location>
</feature>
<reference evidence="3" key="1">
    <citation type="journal article" date="2020" name="Mol. Cell">
        <title>Proteome analysis reveals a significant host-specific response in Rhizobium leguminosarum bv viciae endosymbiotic cells.</title>
        <authorList>
            <person name="Duran D."/>
            <person name="Albareda M."/>
            <person name="Marina A."/>
            <person name="Garcia C."/>
            <person name="Ruiz-Argueso T."/>
            <person name="Palacios J."/>
        </authorList>
    </citation>
    <scope>NUCLEOTIDE SEQUENCE</scope>
</reference>
<dbReference type="AlphaFoldDB" id="A0A7T8IGL9"/>
<feature type="chain" id="PRO_5030598922" evidence="1">
    <location>
        <begin position="24"/>
        <end position="63"/>
    </location>
</feature>
<dbReference type="EMBL" id="MT371213">
    <property type="protein sequence ID" value="QQO74731.1"/>
    <property type="molecule type" value="mRNA"/>
</dbReference>
<evidence type="ECO:0000256" key="1">
    <source>
        <dbReference type="SAM" id="SignalP"/>
    </source>
</evidence>
<keyword evidence="1" id="KW-0732">Signal</keyword>
<feature type="domain" description="Late nodulin" evidence="2">
    <location>
        <begin position="1"/>
        <end position="52"/>
    </location>
</feature>
<accession>A0A7T8IGL9</accession>
<name>A0A7T8IGL9_LENCU</name>
<organism evidence="3">
    <name type="scientific">Lens culinaris</name>
    <name type="common">Lentil</name>
    <name type="synonym">Cicer lens</name>
    <dbReference type="NCBI Taxonomy" id="3864"/>
    <lineage>
        <taxon>Eukaryota</taxon>
        <taxon>Viridiplantae</taxon>
        <taxon>Streptophyta</taxon>
        <taxon>Embryophyta</taxon>
        <taxon>Tracheophyta</taxon>
        <taxon>Spermatophyta</taxon>
        <taxon>Magnoliopsida</taxon>
        <taxon>eudicotyledons</taxon>
        <taxon>Gunneridae</taxon>
        <taxon>Pentapetalae</taxon>
        <taxon>rosids</taxon>
        <taxon>fabids</taxon>
        <taxon>Fabales</taxon>
        <taxon>Fabaceae</taxon>
        <taxon>Papilionoideae</taxon>
        <taxon>50 kb inversion clade</taxon>
        <taxon>NPAAA clade</taxon>
        <taxon>Hologalegina</taxon>
        <taxon>IRL clade</taxon>
        <taxon>Fabeae</taxon>
        <taxon>Lens</taxon>
    </lineage>
</organism>
<proteinExistence type="evidence at transcript level"/>
<protein>
    <submittedName>
        <fullName evidence="3">Nodule-specific cysteine-rich peptide L63</fullName>
    </submittedName>
</protein>
<evidence type="ECO:0000313" key="3">
    <source>
        <dbReference type="EMBL" id="QQO74731.1"/>
    </source>
</evidence>
<dbReference type="GO" id="GO:0046872">
    <property type="term" value="F:metal ion binding"/>
    <property type="evidence" value="ECO:0007669"/>
    <property type="project" value="InterPro"/>
</dbReference>
<dbReference type="InterPro" id="IPR009810">
    <property type="entry name" value="Nodulin_late_dom"/>
</dbReference>
<sequence>MDQIFKFVYLLIIFLSLFLVVNSVDWDCTRDIDCPSGWCLPPKSKKCIESICFCLPKDWTPLW</sequence>